<organism evidence="1 2">
    <name type="scientific">Hypoxylon rubiginosum</name>
    <dbReference type="NCBI Taxonomy" id="110542"/>
    <lineage>
        <taxon>Eukaryota</taxon>
        <taxon>Fungi</taxon>
        <taxon>Dikarya</taxon>
        <taxon>Ascomycota</taxon>
        <taxon>Pezizomycotina</taxon>
        <taxon>Sordariomycetes</taxon>
        <taxon>Xylariomycetidae</taxon>
        <taxon>Xylariales</taxon>
        <taxon>Hypoxylaceae</taxon>
        <taxon>Hypoxylon</taxon>
    </lineage>
</organism>
<dbReference type="EMBL" id="MU393558">
    <property type="protein sequence ID" value="KAI4861235.1"/>
    <property type="molecule type" value="Genomic_DNA"/>
</dbReference>
<evidence type="ECO:0000313" key="1">
    <source>
        <dbReference type="EMBL" id="KAI4861235.1"/>
    </source>
</evidence>
<accession>A0ACB9YP79</accession>
<reference evidence="1 2" key="1">
    <citation type="journal article" date="2022" name="New Phytol.">
        <title>Ecological generalism drives hyperdiversity of secondary metabolite gene clusters in xylarialean endophytes.</title>
        <authorList>
            <person name="Franco M.E.E."/>
            <person name="Wisecaver J.H."/>
            <person name="Arnold A.E."/>
            <person name="Ju Y.M."/>
            <person name="Slot J.C."/>
            <person name="Ahrendt S."/>
            <person name="Moore L.P."/>
            <person name="Eastman K.E."/>
            <person name="Scott K."/>
            <person name="Konkel Z."/>
            <person name="Mondo S.J."/>
            <person name="Kuo A."/>
            <person name="Hayes R.D."/>
            <person name="Haridas S."/>
            <person name="Andreopoulos B."/>
            <person name="Riley R."/>
            <person name="LaButti K."/>
            <person name="Pangilinan J."/>
            <person name="Lipzen A."/>
            <person name="Amirebrahimi M."/>
            <person name="Yan J."/>
            <person name="Adam C."/>
            <person name="Keymanesh K."/>
            <person name="Ng V."/>
            <person name="Louie K."/>
            <person name="Northen T."/>
            <person name="Drula E."/>
            <person name="Henrissat B."/>
            <person name="Hsieh H.M."/>
            <person name="Youens-Clark K."/>
            <person name="Lutzoni F."/>
            <person name="Miadlikowska J."/>
            <person name="Eastwood D.C."/>
            <person name="Hamelin R.C."/>
            <person name="Grigoriev I.V."/>
            <person name="U'Ren J.M."/>
        </authorList>
    </citation>
    <scope>NUCLEOTIDE SEQUENCE [LARGE SCALE GENOMIC DNA]</scope>
    <source>
        <strain evidence="1 2">CBS 119005</strain>
    </source>
</reference>
<dbReference type="Proteomes" id="UP001497700">
    <property type="component" value="Unassembled WGS sequence"/>
</dbReference>
<protein>
    <submittedName>
        <fullName evidence="1">SAC3/GANP/Nin1/mts3/eIF-3 p25 family-domain-containing protein</fullName>
    </submittedName>
</protein>
<gene>
    <name evidence="1" type="ORF">F4820DRAFT_452127</name>
</gene>
<keyword evidence="2" id="KW-1185">Reference proteome</keyword>
<evidence type="ECO:0000313" key="2">
    <source>
        <dbReference type="Proteomes" id="UP001497700"/>
    </source>
</evidence>
<sequence>MAPENTGPATEAHQSSSHLWHRATPKPPSEQSGSRLFSFVSLSACSCLPCLRTRSPPTEPNSSEPPAIRRIVKEESSTSLHQPRRRINPESGPVKPHERPPSPLKETKPSPDVNEAAIIVATPSASASASRSPSPSPSSPTPIPTPTPTQPPSAADMAEQTLQQILNKLRSNPGLPYPEAHAQLKKAKIALLSLKAATPVPGTPPQHLALARDVYEQGALFSIRARNPEAFTRYVAQLQPYYELLPATAAAAGERNRVTGLYLLLHLTQGRYAEFHSELETLATRARQQDGAGEIENDRFLGYPIKLERWLMEGSYDRVWKAMKSREVPSEEYGVFSEILTSQIRSEIASSSERAYPSLPLSSTKSLLFLDSEGAVVDFARQRGWAVRDGHIYFPTSASSLDDGEEVVLDDGENDDEQEFSRMVIENALGYARELETIV</sequence>
<comment type="caution">
    <text evidence="1">The sequence shown here is derived from an EMBL/GenBank/DDBJ whole genome shotgun (WGS) entry which is preliminary data.</text>
</comment>
<name>A0ACB9YP79_9PEZI</name>
<proteinExistence type="predicted"/>